<dbReference type="Pfam" id="PF23344">
    <property type="entry name" value="ZP-N"/>
    <property type="match status" value="1"/>
</dbReference>
<comment type="caution">
    <text evidence="8">The sequence shown here is derived from an EMBL/GenBank/DDBJ whole genome shotgun (WGS) entry which is preliminary data.</text>
</comment>
<dbReference type="PROSITE" id="PS51034">
    <property type="entry name" value="ZP_2"/>
    <property type="match status" value="1"/>
</dbReference>
<dbReference type="Pfam" id="PF14670">
    <property type="entry name" value="FXa_inhibition"/>
    <property type="match status" value="1"/>
</dbReference>
<dbReference type="FunFam" id="2.10.25.10:FF:000240">
    <property type="entry name" value="Vitamin K-dependent protein S"/>
    <property type="match status" value="1"/>
</dbReference>
<keyword evidence="3" id="KW-0677">Repeat</keyword>
<dbReference type="GO" id="GO:0005509">
    <property type="term" value="F:calcium ion binding"/>
    <property type="evidence" value="ECO:0007669"/>
    <property type="project" value="InterPro"/>
</dbReference>
<keyword evidence="5" id="KW-1133">Transmembrane helix</keyword>
<dbReference type="InterPro" id="IPR000742">
    <property type="entry name" value="EGF"/>
</dbReference>
<proteinExistence type="predicted"/>
<dbReference type="SMART" id="SM00179">
    <property type="entry name" value="EGF_CA"/>
    <property type="match status" value="2"/>
</dbReference>
<dbReference type="PROSITE" id="PS01187">
    <property type="entry name" value="EGF_CA"/>
    <property type="match status" value="1"/>
</dbReference>
<keyword evidence="1" id="KW-0245">EGF-like domain</keyword>
<sequence>MLLSLFSLSICFPLLHSECYNYSYLTEAERSMGYYNRLNGYLKCDRFLPFGWYRFDGAAGTEMPTSCVGQYRCGTHAPGWLNGSHPRVTDGIVTAKVCFHWGSDCCLWSANIRVRNCSGFYVYELVPPRGCHLRYCGNGGGKTNRRNINVEKQQTTRQTKNCLCLFAVHGIQPTPASAMTTNFYAVSSVNVQPDPSQFQLHLPAQCEQNCHNTLGSYTCSCVSGYQLAADGKSCLDVDECSISNGGCSHHCYNIPGSFYCGCPEGTSMGANNLTCVEPGVSVNCSDIITVALEKKTFPFFDVARLHLRYSSCKATQNDTHLLISTPLNGCGTLLNDTEDDLIFWNEIRTSVVVIDNVITRSHDVKIPFYCSYSRRKWVNLGFKPQHLHFGTEAGYGNFTFKIDFYKSSSFATPYTEQDYPLSVAVNQYLYVKYSVESSADLVIMAVTCRATKTGSLYSWPQYSIILNGCPQDTSMEYNFDPQRNYQQFKIRAFRFFKDYDQVYIHCEVLACHKYSPNSRCTRSCLGSKNRKRRDVTRDETEHEESTTKVTLTRGPLIFQQDEEPGGKFTYNQTALIGGVAGAGGFALVAVAALAVLFVKYRMARRFMNRNKVGDQYATQDEQLSRRNAYVQPEDMVEQEDSF</sequence>
<feature type="transmembrane region" description="Helical" evidence="5">
    <location>
        <begin position="574"/>
        <end position="598"/>
    </location>
</feature>
<dbReference type="SMART" id="SM00241">
    <property type="entry name" value="ZP"/>
    <property type="match status" value="1"/>
</dbReference>
<dbReference type="InterPro" id="IPR018097">
    <property type="entry name" value="EGF_Ca-bd_CS"/>
</dbReference>
<reference evidence="8 9" key="1">
    <citation type="submission" date="2022-05" db="EMBL/GenBank/DDBJ databases">
        <authorList>
            <consortium name="Genoscope - CEA"/>
            <person name="William W."/>
        </authorList>
    </citation>
    <scope>NUCLEOTIDE SEQUENCE [LARGE SCALE GENOMIC DNA]</scope>
</reference>
<dbReference type="SMART" id="SM00181">
    <property type="entry name" value="EGF"/>
    <property type="match status" value="2"/>
</dbReference>
<organism evidence="8 9">
    <name type="scientific">Pocillopora meandrina</name>
    <dbReference type="NCBI Taxonomy" id="46732"/>
    <lineage>
        <taxon>Eukaryota</taxon>
        <taxon>Metazoa</taxon>
        <taxon>Cnidaria</taxon>
        <taxon>Anthozoa</taxon>
        <taxon>Hexacorallia</taxon>
        <taxon>Scleractinia</taxon>
        <taxon>Astrocoeniina</taxon>
        <taxon>Pocilloporidae</taxon>
        <taxon>Pocillopora</taxon>
    </lineage>
</organism>
<keyword evidence="5" id="KW-0812">Transmembrane</keyword>
<dbReference type="InterPro" id="IPR001881">
    <property type="entry name" value="EGF-like_Ca-bd_dom"/>
</dbReference>
<name>A0AAU9VMF3_9CNID</name>
<dbReference type="InterPro" id="IPR001507">
    <property type="entry name" value="ZP_dom"/>
</dbReference>
<dbReference type="EMBL" id="CALNXJ010000002">
    <property type="protein sequence ID" value="CAH3033079.1"/>
    <property type="molecule type" value="Genomic_DNA"/>
</dbReference>
<evidence type="ECO:0000313" key="9">
    <source>
        <dbReference type="Proteomes" id="UP001159428"/>
    </source>
</evidence>
<feature type="domain" description="ZP" evidence="7">
    <location>
        <begin position="274"/>
        <end position="527"/>
    </location>
</feature>
<dbReference type="SUPFAM" id="SSF57196">
    <property type="entry name" value="EGF/Laminin"/>
    <property type="match status" value="2"/>
</dbReference>
<accession>A0AAU9VMF3</accession>
<dbReference type="InterPro" id="IPR055356">
    <property type="entry name" value="ZP-N"/>
</dbReference>
<evidence type="ECO:0000313" key="8">
    <source>
        <dbReference type="EMBL" id="CAH3033079.1"/>
    </source>
</evidence>
<dbReference type="PANTHER" id="PTHR14002">
    <property type="entry name" value="ENDOGLIN/TGF-BETA RECEPTOR TYPE III"/>
    <property type="match status" value="1"/>
</dbReference>
<dbReference type="Gene3D" id="2.60.40.4100">
    <property type="entry name" value="Zona pellucida, ZP-C domain"/>
    <property type="match status" value="1"/>
</dbReference>
<dbReference type="Pfam" id="PF00100">
    <property type="entry name" value="Zona_pellucida"/>
    <property type="match status" value="1"/>
</dbReference>
<dbReference type="Gene3D" id="2.10.25.10">
    <property type="entry name" value="Laminin"/>
    <property type="match status" value="2"/>
</dbReference>
<dbReference type="AlphaFoldDB" id="A0AAU9VMF3"/>
<gene>
    <name evidence="8" type="ORF">PMEA_00010906</name>
</gene>
<dbReference type="PANTHER" id="PTHR14002:SF43">
    <property type="entry name" value="DELTA-LIKE PROTEIN"/>
    <property type="match status" value="1"/>
</dbReference>
<evidence type="ECO:0000256" key="6">
    <source>
        <dbReference type="SAM" id="SignalP"/>
    </source>
</evidence>
<dbReference type="InterPro" id="IPR057774">
    <property type="entry name" value="D8C_UMOD/GP2/OIT3-like"/>
</dbReference>
<dbReference type="InterPro" id="IPR026823">
    <property type="entry name" value="cEGF"/>
</dbReference>
<feature type="chain" id="PRO_5043437670" description="ZP domain-containing protein" evidence="6">
    <location>
        <begin position="18"/>
        <end position="642"/>
    </location>
</feature>
<evidence type="ECO:0000256" key="4">
    <source>
        <dbReference type="ARBA" id="ARBA00023157"/>
    </source>
</evidence>
<keyword evidence="4" id="KW-1015">Disulfide bond</keyword>
<dbReference type="InterPro" id="IPR042235">
    <property type="entry name" value="ZP-C_dom"/>
</dbReference>
<evidence type="ECO:0000256" key="3">
    <source>
        <dbReference type="ARBA" id="ARBA00022737"/>
    </source>
</evidence>
<dbReference type="Pfam" id="PF12662">
    <property type="entry name" value="cEGF"/>
    <property type="match status" value="1"/>
</dbReference>
<dbReference type="Pfam" id="PF23283">
    <property type="entry name" value="D8C_UMOD"/>
    <property type="match status" value="1"/>
</dbReference>
<evidence type="ECO:0000256" key="1">
    <source>
        <dbReference type="ARBA" id="ARBA00022536"/>
    </source>
</evidence>
<feature type="signal peptide" evidence="6">
    <location>
        <begin position="1"/>
        <end position="17"/>
    </location>
</feature>
<dbReference type="InterPro" id="IPR055355">
    <property type="entry name" value="ZP-C"/>
</dbReference>
<evidence type="ECO:0000256" key="2">
    <source>
        <dbReference type="ARBA" id="ARBA00022729"/>
    </source>
</evidence>
<evidence type="ECO:0000259" key="7">
    <source>
        <dbReference type="PROSITE" id="PS51034"/>
    </source>
</evidence>
<dbReference type="Proteomes" id="UP001159428">
    <property type="component" value="Unassembled WGS sequence"/>
</dbReference>
<keyword evidence="2 6" id="KW-0732">Signal</keyword>
<keyword evidence="9" id="KW-1185">Reference proteome</keyword>
<dbReference type="CDD" id="cd00054">
    <property type="entry name" value="EGF_CA"/>
    <property type="match status" value="2"/>
</dbReference>
<evidence type="ECO:0000256" key="5">
    <source>
        <dbReference type="SAM" id="Phobius"/>
    </source>
</evidence>
<keyword evidence="5" id="KW-0472">Membrane</keyword>
<protein>
    <recommendedName>
        <fullName evidence="7">ZP domain-containing protein</fullName>
    </recommendedName>
</protein>
<dbReference type="Gene3D" id="2.60.40.3210">
    <property type="entry name" value="Zona pellucida, ZP-N domain"/>
    <property type="match status" value="1"/>
</dbReference>